<keyword evidence="1" id="KW-0863">Zinc-finger</keyword>
<keyword evidence="1" id="KW-0862">Zinc</keyword>
<evidence type="ECO:0000313" key="5">
    <source>
        <dbReference type="Proteomes" id="UP000507470"/>
    </source>
</evidence>
<dbReference type="GO" id="GO:0008270">
    <property type="term" value="F:zinc ion binding"/>
    <property type="evidence" value="ECO:0007669"/>
    <property type="project" value="UniProtKB-KW"/>
</dbReference>
<dbReference type="InterPro" id="IPR047153">
    <property type="entry name" value="TRIM45/56/19-like"/>
</dbReference>
<dbReference type="SUPFAM" id="SSF57845">
    <property type="entry name" value="B-box zinc-binding domain"/>
    <property type="match status" value="1"/>
</dbReference>
<dbReference type="AlphaFoldDB" id="A0A6J8D6G1"/>
<dbReference type="PANTHER" id="PTHR25462">
    <property type="entry name" value="BONUS, ISOFORM C-RELATED"/>
    <property type="match status" value="1"/>
</dbReference>
<evidence type="ECO:0000259" key="3">
    <source>
        <dbReference type="PROSITE" id="PS50119"/>
    </source>
</evidence>
<dbReference type="PROSITE" id="PS50119">
    <property type="entry name" value="ZF_BBOX"/>
    <property type="match status" value="1"/>
</dbReference>
<organism evidence="4 5">
    <name type="scientific">Mytilus coruscus</name>
    <name type="common">Sea mussel</name>
    <dbReference type="NCBI Taxonomy" id="42192"/>
    <lineage>
        <taxon>Eukaryota</taxon>
        <taxon>Metazoa</taxon>
        <taxon>Spiralia</taxon>
        <taxon>Lophotrochozoa</taxon>
        <taxon>Mollusca</taxon>
        <taxon>Bivalvia</taxon>
        <taxon>Autobranchia</taxon>
        <taxon>Pteriomorphia</taxon>
        <taxon>Mytilida</taxon>
        <taxon>Mytiloidea</taxon>
        <taxon>Mytilidae</taxon>
        <taxon>Mytilinae</taxon>
        <taxon>Mytilus</taxon>
    </lineage>
</organism>
<reference evidence="4 5" key="1">
    <citation type="submission" date="2020-06" db="EMBL/GenBank/DDBJ databases">
        <authorList>
            <person name="Li R."/>
            <person name="Bekaert M."/>
        </authorList>
    </citation>
    <scope>NUCLEOTIDE SEQUENCE [LARGE SCALE GENOMIC DNA]</scope>
    <source>
        <strain evidence="5">wild</strain>
    </source>
</reference>
<dbReference type="Gene3D" id="3.30.160.60">
    <property type="entry name" value="Classic Zinc Finger"/>
    <property type="match status" value="1"/>
</dbReference>
<evidence type="ECO:0000313" key="4">
    <source>
        <dbReference type="EMBL" id="CAC5403665.1"/>
    </source>
</evidence>
<accession>A0A6J8D6G1</accession>
<sequence>MATESGAFCGICEARQIIKAANAWCSECGEGLCSECHEHHNISRSSRHHEAIPIASYNKLPSSIAGIVNFCDKHGRKYENYCPYHEQLCCPACISVDHKNCIDILLLQDVIKTAKTSALLDSIEINIENIKSNIENIMEDRKQNLAIIHDQRQTFQEEINQVRTKVHSHLETLEQKMMKDMDATEIKIKRETDTLTFELLDKVKVADALEEKILPIKKYAKELQVYIGSKSIENEIQKKENYLQFLLDDGKLCQIRMELDINKKLSDIKSTVTSFGEVITEIKHPSVVLKREKNKQAQNMTNDPQIVKNRLTK</sequence>
<evidence type="ECO:0000256" key="2">
    <source>
        <dbReference type="SAM" id="MobiDB-lite"/>
    </source>
</evidence>
<proteinExistence type="predicted"/>
<dbReference type="PANTHER" id="PTHR25462:SF296">
    <property type="entry name" value="MEIOTIC P26, ISOFORM F"/>
    <property type="match status" value="1"/>
</dbReference>
<dbReference type="Proteomes" id="UP000507470">
    <property type="component" value="Unassembled WGS sequence"/>
</dbReference>
<keyword evidence="1" id="KW-0479">Metal-binding</keyword>
<feature type="region of interest" description="Disordered" evidence="2">
    <location>
        <begin position="294"/>
        <end position="313"/>
    </location>
</feature>
<evidence type="ECO:0000256" key="1">
    <source>
        <dbReference type="PROSITE-ProRule" id="PRU00024"/>
    </source>
</evidence>
<dbReference type="OrthoDB" id="10348647at2759"/>
<dbReference type="InterPro" id="IPR000315">
    <property type="entry name" value="Znf_B-box"/>
</dbReference>
<protein>
    <recommendedName>
        <fullName evidence="3">B box-type domain-containing protein</fullName>
    </recommendedName>
</protein>
<name>A0A6J8D6G1_MYTCO</name>
<keyword evidence="5" id="KW-1185">Reference proteome</keyword>
<dbReference type="EMBL" id="CACVKT020006804">
    <property type="protein sequence ID" value="CAC5403665.1"/>
    <property type="molecule type" value="Genomic_DNA"/>
</dbReference>
<feature type="domain" description="B box-type" evidence="3">
    <location>
        <begin position="4"/>
        <end position="54"/>
    </location>
</feature>
<gene>
    <name evidence="4" type="ORF">MCOR_37540</name>
</gene>